<evidence type="ECO:0000313" key="1">
    <source>
        <dbReference type="EMBL" id="VFK38098.1"/>
    </source>
</evidence>
<organism evidence="1">
    <name type="scientific">Candidatus Kentrum sp. TC</name>
    <dbReference type="NCBI Taxonomy" id="2126339"/>
    <lineage>
        <taxon>Bacteria</taxon>
        <taxon>Pseudomonadati</taxon>
        <taxon>Pseudomonadota</taxon>
        <taxon>Gammaproteobacteria</taxon>
        <taxon>Candidatus Kentrum</taxon>
    </lineage>
</organism>
<protein>
    <submittedName>
        <fullName evidence="1">Uncharacterized protein</fullName>
    </submittedName>
</protein>
<name>A0A450Y988_9GAMM</name>
<sequence>MERGRKDGMEEGIELGRGKGEAAFFMRLKGCGTTQVPSESGAFLGRGWSFLDESGGEPERELGDAYKTFLFSFRWRMPGPGSHENGW</sequence>
<reference evidence="1" key="1">
    <citation type="submission" date="2019-02" db="EMBL/GenBank/DDBJ databases">
        <authorList>
            <person name="Gruber-Vodicka R. H."/>
            <person name="Seah K. B. B."/>
        </authorList>
    </citation>
    <scope>NUCLEOTIDE SEQUENCE</scope>
    <source>
        <strain evidence="1">BECK_BZ123</strain>
    </source>
</reference>
<gene>
    <name evidence="1" type="ORF">BECKTC1821D_GA0114238_100363</name>
</gene>
<dbReference type="EMBL" id="CAADFS010000003">
    <property type="protein sequence ID" value="VFK38098.1"/>
    <property type="molecule type" value="Genomic_DNA"/>
</dbReference>
<proteinExistence type="predicted"/>
<dbReference type="AlphaFoldDB" id="A0A450Y988"/>
<accession>A0A450Y988</accession>